<dbReference type="EMBL" id="RCZK01000004">
    <property type="protein sequence ID" value="TPG13196.1"/>
    <property type="molecule type" value="Genomic_DNA"/>
</dbReference>
<dbReference type="AlphaFoldDB" id="A0A502CN44"/>
<gene>
    <name evidence="2" type="ORF">EAH84_07300</name>
</gene>
<keyword evidence="1" id="KW-0472">Membrane</keyword>
<dbReference type="RefSeq" id="WP_140869952.1">
    <property type="nucleotide sequence ID" value="NZ_RCZK01000004.1"/>
</dbReference>
<keyword evidence="1" id="KW-0812">Transmembrane</keyword>
<evidence type="ECO:0000313" key="3">
    <source>
        <dbReference type="Proteomes" id="UP000318413"/>
    </source>
</evidence>
<accession>A0A502CN44</accession>
<feature type="transmembrane region" description="Helical" evidence="1">
    <location>
        <begin position="38"/>
        <end position="70"/>
    </location>
</feature>
<keyword evidence="1" id="KW-1133">Transmembrane helix</keyword>
<sequence>MAQIIGILLMAALAVFALKLAFIFVLIVGVIFRTKETLWLIAVLGMLALLRNYPAISYTVIAIIVIVAIAQAGKDDTKLLTDDTET</sequence>
<evidence type="ECO:0000256" key="1">
    <source>
        <dbReference type="SAM" id="Phobius"/>
    </source>
</evidence>
<comment type="caution">
    <text evidence="2">The sequence shown here is derived from an EMBL/GenBank/DDBJ whole genome shotgun (WGS) entry which is preliminary data.</text>
</comment>
<reference evidence="2 3" key="1">
    <citation type="journal article" date="2019" name="Environ. Microbiol.">
        <title>Species interactions and distinct microbial communities in high Arctic permafrost affected cryosols are associated with the CH4 and CO2 gas fluxes.</title>
        <authorList>
            <person name="Altshuler I."/>
            <person name="Hamel J."/>
            <person name="Turney S."/>
            <person name="Magnuson E."/>
            <person name="Levesque R."/>
            <person name="Greer C."/>
            <person name="Whyte L.G."/>
        </authorList>
    </citation>
    <scope>NUCLEOTIDE SEQUENCE [LARGE SCALE GENOMIC DNA]</scope>
    <source>
        <strain evidence="2 3">S5.1</strain>
    </source>
</reference>
<proteinExistence type="predicted"/>
<organism evidence="2 3">
    <name type="scientific">Sphingomonas oligophenolica</name>
    <dbReference type="NCBI Taxonomy" id="301154"/>
    <lineage>
        <taxon>Bacteria</taxon>
        <taxon>Pseudomonadati</taxon>
        <taxon>Pseudomonadota</taxon>
        <taxon>Alphaproteobacteria</taxon>
        <taxon>Sphingomonadales</taxon>
        <taxon>Sphingomonadaceae</taxon>
        <taxon>Sphingomonas</taxon>
    </lineage>
</organism>
<protein>
    <submittedName>
        <fullName evidence="2">Uncharacterized protein</fullName>
    </submittedName>
</protein>
<keyword evidence="3" id="KW-1185">Reference proteome</keyword>
<name>A0A502CN44_9SPHN</name>
<evidence type="ECO:0000313" key="2">
    <source>
        <dbReference type="EMBL" id="TPG13196.1"/>
    </source>
</evidence>
<dbReference type="Proteomes" id="UP000318413">
    <property type="component" value="Unassembled WGS sequence"/>
</dbReference>
<feature type="transmembrane region" description="Helical" evidence="1">
    <location>
        <begin position="7"/>
        <end position="32"/>
    </location>
</feature>